<keyword evidence="3" id="KW-0812">Transmembrane</keyword>
<organism evidence="5">
    <name type="scientific">Spirodela intermedia</name>
    <name type="common">Intermediate duckweed</name>
    <dbReference type="NCBI Taxonomy" id="51605"/>
    <lineage>
        <taxon>Eukaryota</taxon>
        <taxon>Viridiplantae</taxon>
        <taxon>Streptophyta</taxon>
        <taxon>Embryophyta</taxon>
        <taxon>Tracheophyta</taxon>
        <taxon>Spermatophyta</taxon>
        <taxon>Magnoliopsida</taxon>
        <taxon>Liliopsida</taxon>
        <taxon>Araceae</taxon>
        <taxon>Lemnoideae</taxon>
        <taxon>Spirodela</taxon>
    </lineage>
</organism>
<feature type="region of interest" description="Disordered" evidence="2">
    <location>
        <begin position="570"/>
        <end position="592"/>
    </location>
</feature>
<keyword evidence="6" id="KW-1185">Reference proteome</keyword>
<feature type="domain" description="Glycosyl transferase family 1" evidence="4">
    <location>
        <begin position="397"/>
        <end position="480"/>
    </location>
</feature>
<dbReference type="Proteomes" id="UP001189122">
    <property type="component" value="Unassembled WGS sequence"/>
</dbReference>
<keyword evidence="1" id="KW-0328">Glycosyltransferase</keyword>
<feature type="compositionally biased region" description="Basic and acidic residues" evidence="2">
    <location>
        <begin position="1"/>
        <end position="22"/>
    </location>
</feature>
<dbReference type="Gene3D" id="3.40.50.2000">
    <property type="entry name" value="Glycogen Phosphorylase B"/>
    <property type="match status" value="1"/>
</dbReference>
<keyword evidence="3" id="KW-0472">Membrane</keyword>
<evidence type="ECO:0000256" key="2">
    <source>
        <dbReference type="SAM" id="MobiDB-lite"/>
    </source>
</evidence>
<dbReference type="GO" id="GO:0016757">
    <property type="term" value="F:glycosyltransferase activity"/>
    <property type="evidence" value="ECO:0007669"/>
    <property type="project" value="UniProtKB-KW"/>
</dbReference>
<feature type="transmembrane region" description="Helical" evidence="3">
    <location>
        <begin position="62"/>
        <end position="83"/>
    </location>
</feature>
<dbReference type="PANTHER" id="PTHR46635:SF2">
    <property type="entry name" value="GLYCOSYL TRANSFERASE FAMILY 1 DOMAIN-CONTAINING PROTEIN"/>
    <property type="match status" value="1"/>
</dbReference>
<feature type="region of interest" description="Disordered" evidence="2">
    <location>
        <begin position="1"/>
        <end position="39"/>
    </location>
</feature>
<evidence type="ECO:0000256" key="3">
    <source>
        <dbReference type="SAM" id="Phobius"/>
    </source>
</evidence>
<reference evidence="5 6" key="1">
    <citation type="submission" date="2019-12" db="EMBL/GenBank/DDBJ databases">
        <authorList>
            <person name="Scholz U."/>
            <person name="Mascher M."/>
            <person name="Fiebig A."/>
        </authorList>
    </citation>
    <scope>NUCLEOTIDE SEQUENCE</scope>
</reference>
<dbReference type="SUPFAM" id="SSF53756">
    <property type="entry name" value="UDP-Glycosyltransferase/glycogen phosphorylase"/>
    <property type="match status" value="1"/>
</dbReference>
<dbReference type="EMBL" id="CACRZD030000018">
    <property type="protein sequence ID" value="CAA6673366.1"/>
    <property type="molecule type" value="Genomic_DNA"/>
</dbReference>
<dbReference type="Pfam" id="PF00534">
    <property type="entry name" value="Glycos_transf_1"/>
    <property type="match status" value="1"/>
</dbReference>
<accession>A0A7I8JT63</accession>
<protein>
    <recommendedName>
        <fullName evidence="4">Glycosyl transferase family 1 domain-containing protein</fullName>
    </recommendedName>
</protein>
<feature type="region of interest" description="Disordered" evidence="2">
    <location>
        <begin position="973"/>
        <end position="1015"/>
    </location>
</feature>
<evidence type="ECO:0000313" key="6">
    <source>
        <dbReference type="Proteomes" id="UP001189122"/>
    </source>
</evidence>
<dbReference type="AlphaFoldDB" id="A0A7I8JT63"/>
<sequence>MARSHASDGSERSRHRGADGVVKRSQPRHSVDAGGRPPDPQQLIQCGILRGGERRKGALVRMCLYVLIVFAIGGNVFMARWLFRSTEDNETEIRRVGGRGSRPVLRFVPGDLFRRFEVQGGLDRIRSRRAFGIRPPRLAVVLGRTQKDPTSVLLFTVSKGLQEIGYHLTVNFAFEDGDALPCWEEIGGNISMLGSDYITDWSIFEGVILCSAEAGVAIPSLMHEPFHSVPVIWIIQEDTLGERLSMYSDLSWENIISAWRRAFSRGYVVVFPDFSLPLLYSTLDTGNFFVVPGSPVDVWAAESYGRSHSKNQLRKNKGIQEDHVVIVVVGSYFMYDDAPWDYVAIAQLIGSQLMELSRTLDLEESFQVIFLSGNSTAEGGYSLQDVASRWGFPDGFVKHYGFDGDADGVLLMADVVIYGSMHDEQSFPPLLVRAMSLGIPIIAPDLPIIDKYITNGVDGLIFHARDPQSLKDALRRAINGLSFYEMERNTAISGKKLSKNMLAWDCIAGYAKVLENVIQFPSDALLPSPATEARQRVWEWRLLGERHESLADDGYGSRWTSSILDDIGADIDDPTFEENPPSGNSELSDSDWADVREMELSEDAERREAEETFRIMGDAYVIAQGVAKTRFEVNERDEGELERVGRHLCIYETYGGAGAWPFLHRGALYRGLSLSEEGSEFRFDDVPAMHRLPLLNDARYKDLLCEFGGMLAIANKVDSIHKTPWIGFQSWRAAGRKVSLSAGAEEALTDAMRTDTRGDVFYFWAKLDLEAPGTRHLDFWSTCDILNNGHCRHIFTYIYAHCGAGMFFKTPLGECTTYPVGYRPSADAPTGEWSGLHSWVMPTPSFMEFVLFSRMFLDSLDASIANFSGGVDPCLLGSSTPEKEHCFCRVLELLVNVWAYHSARTMIHLDPLTGELREQHPVRLRRRGLMWVRFFNSSLLKDMDEDWAESAADGEPPRRGWLWPLTGEVYGPLVGTGRGRPPTGRRREGFVRTSRSFSAGAPRPLSETSRPVRER</sequence>
<gene>
    <name evidence="5" type="ORF">SI7747_18019783</name>
</gene>
<dbReference type="EMBL" id="LR743605">
    <property type="protein sequence ID" value="CAA2634368.1"/>
    <property type="molecule type" value="Genomic_DNA"/>
</dbReference>
<dbReference type="InterPro" id="IPR001296">
    <property type="entry name" value="Glyco_trans_1"/>
</dbReference>
<keyword evidence="3" id="KW-1133">Transmembrane helix</keyword>
<evidence type="ECO:0000313" key="5">
    <source>
        <dbReference type="EMBL" id="CAA2634368.1"/>
    </source>
</evidence>
<proteinExistence type="predicted"/>
<name>A0A7I8JT63_SPIIN</name>
<keyword evidence="1" id="KW-0808">Transferase</keyword>
<dbReference type="PANTHER" id="PTHR46635">
    <property type="entry name" value="GLYCOSYL TRANSFERASE FAMILY 1 PROTEIN"/>
    <property type="match status" value="1"/>
</dbReference>
<evidence type="ECO:0000256" key="1">
    <source>
        <dbReference type="ARBA" id="ARBA00022676"/>
    </source>
</evidence>
<evidence type="ECO:0000259" key="4">
    <source>
        <dbReference type="Pfam" id="PF00534"/>
    </source>
</evidence>